<dbReference type="Gene3D" id="3.10.20.30">
    <property type="match status" value="1"/>
</dbReference>
<dbReference type="EMBL" id="RSCD01000018">
    <property type="protein sequence ID" value="RSH87137.1"/>
    <property type="molecule type" value="Genomic_DNA"/>
</dbReference>
<dbReference type="Proteomes" id="UP000279259">
    <property type="component" value="Unassembled WGS sequence"/>
</dbReference>
<dbReference type="Gene3D" id="3.40.30.10">
    <property type="entry name" value="Glutaredoxin"/>
    <property type="match status" value="1"/>
</dbReference>
<reference evidence="2 3" key="1">
    <citation type="submission" date="2018-11" db="EMBL/GenBank/DDBJ databases">
        <title>Genome sequence of Saitozyma podzolica DSM 27192.</title>
        <authorList>
            <person name="Aliyu H."/>
            <person name="Gorte O."/>
            <person name="Ochsenreither K."/>
        </authorList>
    </citation>
    <scope>NUCLEOTIDE SEQUENCE [LARGE SCALE GENOMIC DNA]</scope>
    <source>
        <strain evidence="2 3">DSM 27192</strain>
    </source>
</reference>
<dbReference type="InterPro" id="IPR036010">
    <property type="entry name" value="2Fe-2S_ferredoxin-like_sf"/>
</dbReference>
<organism evidence="2 3">
    <name type="scientific">Saitozyma podzolica</name>
    <dbReference type="NCBI Taxonomy" id="1890683"/>
    <lineage>
        <taxon>Eukaryota</taxon>
        <taxon>Fungi</taxon>
        <taxon>Dikarya</taxon>
        <taxon>Basidiomycota</taxon>
        <taxon>Agaricomycotina</taxon>
        <taxon>Tremellomycetes</taxon>
        <taxon>Tremellales</taxon>
        <taxon>Trimorphomycetaceae</taxon>
        <taxon>Saitozyma</taxon>
    </lineage>
</organism>
<evidence type="ECO:0000313" key="3">
    <source>
        <dbReference type="Proteomes" id="UP000279259"/>
    </source>
</evidence>
<gene>
    <name evidence="2" type="ORF">EHS25_003628</name>
</gene>
<keyword evidence="3" id="KW-1185">Reference proteome</keyword>
<name>A0A427Y7S7_9TREE</name>
<evidence type="ECO:0000313" key="2">
    <source>
        <dbReference type="EMBL" id="RSH87137.1"/>
    </source>
</evidence>
<dbReference type="PANTHER" id="PTHR31902">
    <property type="entry name" value="ACTIN PATCHES DISTAL PROTEIN 1"/>
    <property type="match status" value="1"/>
</dbReference>
<dbReference type="OrthoDB" id="10253744at2759"/>
<dbReference type="SUPFAM" id="SSF54292">
    <property type="entry name" value="2Fe-2S ferredoxin-like"/>
    <property type="match status" value="1"/>
</dbReference>
<dbReference type="InterPro" id="IPR036249">
    <property type="entry name" value="Thioredoxin-like_sf"/>
</dbReference>
<protein>
    <submittedName>
        <fullName evidence="2">Uncharacterized protein</fullName>
    </submittedName>
</protein>
<accession>A0A427Y7S7</accession>
<dbReference type="CDD" id="cd03062">
    <property type="entry name" value="TRX_Fd_Sucrase"/>
    <property type="match status" value="1"/>
</dbReference>
<dbReference type="AlphaFoldDB" id="A0A427Y7S7"/>
<dbReference type="GO" id="GO:0051536">
    <property type="term" value="F:iron-sulfur cluster binding"/>
    <property type="evidence" value="ECO:0007669"/>
    <property type="project" value="InterPro"/>
</dbReference>
<evidence type="ECO:0000256" key="1">
    <source>
        <dbReference type="SAM" id="MobiDB-lite"/>
    </source>
</evidence>
<feature type="region of interest" description="Disordered" evidence="1">
    <location>
        <begin position="30"/>
        <end position="49"/>
    </location>
</feature>
<proteinExistence type="predicted"/>
<dbReference type="STRING" id="1890683.A0A427Y7S7"/>
<comment type="caution">
    <text evidence="2">The sequence shown here is derived from an EMBL/GenBank/DDBJ whole genome shotgun (WGS) entry which is preliminary data.</text>
</comment>
<sequence>MPGWYSPQGLLGRPVPLVSRRRVSVNLRYLSGPSRTSRPGASSTIPAPPSPEFLPLPRHIAPRRALLLLSVPVSPTHWPSHLDLASPLLSRASKTLKQHAAAVNAIYDGDSSLTHFPDKEVYPARLFWPDGTHSSYPAFDRDFLASEQLRLDLEYQVDQSRAIRAEGMEERYEVLVCTHGSRDCRCSDRGGPLVRALREDIERRGMGHRVKVSEIAHVGGHKYAANAIVLPSLDMLSNLTAEHAPALIKHLLDGRPTNDRMWAHWRGRYGLSEADQAQVWASVDASREDTAMDTRQSEKGGEEVGLRFRTFDGELKEVRGTMGESLQEVGKREGLPALEGVCGGNLECATCHLYLSADTPVPPPSEEELDMLGYALGYRDGESRLGCQIKVTTELAEWSRSGGVIGLPRF</sequence>
<dbReference type="PANTHER" id="PTHR31902:SF14">
    <property type="entry name" value="ACTIN PATCHES DISTAL PROTEIN 1"/>
    <property type="match status" value="1"/>
</dbReference>
<feature type="compositionally biased region" description="Polar residues" evidence="1">
    <location>
        <begin position="33"/>
        <end position="45"/>
    </location>
</feature>
<dbReference type="InterPro" id="IPR012675">
    <property type="entry name" value="Beta-grasp_dom_sf"/>
</dbReference>
<dbReference type="InterPro" id="IPR009737">
    <property type="entry name" value="Aim32/Apd1-like"/>
</dbReference>
<dbReference type="SUPFAM" id="SSF52833">
    <property type="entry name" value="Thioredoxin-like"/>
    <property type="match status" value="1"/>
</dbReference>
<dbReference type="Pfam" id="PF06999">
    <property type="entry name" value="Suc_Fer-like"/>
    <property type="match status" value="1"/>
</dbReference>